<evidence type="ECO:0000256" key="1">
    <source>
        <dbReference type="SAM" id="Phobius"/>
    </source>
</evidence>
<reference evidence="2 3" key="1">
    <citation type="submission" date="2018-02" db="EMBL/GenBank/DDBJ databases">
        <title>Genomic Encyclopedia of Archaeal and Bacterial Type Strains, Phase II (KMG-II): from individual species to whole genera.</title>
        <authorList>
            <person name="Goeker M."/>
        </authorList>
    </citation>
    <scope>NUCLEOTIDE SEQUENCE [LARGE SCALE GENOMIC DNA]</scope>
    <source>
        <strain evidence="2 3">DSM 15099</strain>
    </source>
</reference>
<proteinExistence type="predicted"/>
<dbReference type="EMBL" id="PTIS01000001">
    <property type="protein sequence ID" value="PPK49772.1"/>
    <property type="molecule type" value="Genomic_DNA"/>
</dbReference>
<organism evidence="2 3">
    <name type="scientific">Clostridium algidicarnis DSM 15099</name>
    <dbReference type="NCBI Taxonomy" id="1121295"/>
    <lineage>
        <taxon>Bacteria</taxon>
        <taxon>Bacillati</taxon>
        <taxon>Bacillota</taxon>
        <taxon>Clostridia</taxon>
        <taxon>Eubacteriales</taxon>
        <taxon>Clostridiaceae</taxon>
        <taxon>Clostridium</taxon>
    </lineage>
</organism>
<sequence length="153" mass="17992">MLIRYKNQYSYLPSSYVSGKEKKKSMSYNNYIILALVIMISVGMLIIDYNKSISSKKQVDTVNEDFSKKSVSCNSKDIHDILETLFGFEEKMFLVDSVLITKDNVISKITFYDNKDIDEFINYYNKNNHIKVKSMEYIKDLENKYSFNINLSY</sequence>
<protein>
    <submittedName>
        <fullName evidence="2">Uncharacterized protein</fullName>
    </submittedName>
</protein>
<keyword evidence="1" id="KW-1133">Transmembrane helix</keyword>
<comment type="caution">
    <text evidence="2">The sequence shown here is derived from an EMBL/GenBank/DDBJ whole genome shotgun (WGS) entry which is preliminary data.</text>
</comment>
<dbReference type="RefSeq" id="WP_104409081.1">
    <property type="nucleotide sequence ID" value="NZ_PTIS01000001.1"/>
</dbReference>
<feature type="transmembrane region" description="Helical" evidence="1">
    <location>
        <begin position="28"/>
        <end position="47"/>
    </location>
</feature>
<evidence type="ECO:0000313" key="3">
    <source>
        <dbReference type="Proteomes" id="UP000239863"/>
    </source>
</evidence>
<dbReference type="AlphaFoldDB" id="A0A2S6G1G5"/>
<accession>A0A2S6G1G5</accession>
<evidence type="ECO:0000313" key="2">
    <source>
        <dbReference type="EMBL" id="PPK49772.1"/>
    </source>
</evidence>
<keyword evidence="1" id="KW-0472">Membrane</keyword>
<dbReference type="OrthoDB" id="9940730at2"/>
<name>A0A2S6G1G5_9CLOT</name>
<dbReference type="Proteomes" id="UP000239863">
    <property type="component" value="Unassembled WGS sequence"/>
</dbReference>
<dbReference type="STRING" id="37659.GCA_000703125_02515"/>
<gene>
    <name evidence="2" type="ORF">BD821_101438</name>
</gene>
<keyword evidence="1" id="KW-0812">Transmembrane</keyword>